<feature type="coiled-coil region" evidence="1">
    <location>
        <begin position="465"/>
        <end position="567"/>
    </location>
</feature>
<protein>
    <submittedName>
        <fullName evidence="3">Uncharacterized protein</fullName>
    </submittedName>
</protein>
<feature type="region of interest" description="Disordered" evidence="2">
    <location>
        <begin position="107"/>
        <end position="148"/>
    </location>
</feature>
<sequence length="683" mass="79365">MFFNQKVFHFYIRYSKFEDFMMTEGNSNDFNQFQVRPPSEEHPISPSARPSIARPVAPVLPDDDSFEIPSVWAQIKSEQKKIISAPSERAKEQKKVDTNLRIKAAIPDSAKLDQHPQLTSNANNNDVQPNSFSDSANNNNDNDDNEDPREGLLEIRAKIESLLDEQENRASENESNLLELRMILENLNYHFSESPDNVQIDEVSKYMSQVQDGQEKLQESINYLVKGAAQLFLQKNRIKIDKLRSDINDLTYMTSQVDEQIRAKNELLEERLSSSAKIDSTNAVLRKRIETTKNEIRAIAGQDFEDIPELARTYQETMKRILSEEVELTKQLWSVQQQLEKEKKDQVQLSLMYQKVKDHPLRMAQLTEEMEAKVSSLRNELFDKEKEASQQRGQVALNYQNETQKLIIQARKEREEQLFELKMQQITQLMQAEKQSREEKLMMVMNANPNLSQNKNFKAKVQQFDKETKSLMDSYETTIKQLKNEFSQSERRMKKEHDVKIQEALEQTRLERESLENEVAAMELALSAKNEQFKNSSKKLEELQTQLAQLKEKIARYDVSNKQLEKAIGDDQNSSSAAGSSESDELMNLLNDNKSRKIEEKNLVKRKLLDIISSLAYFMVLSGEVPEGDWLKEAKECYEMAIAECEADSRAVKKIPIPFYRFHKPKEELFESRPIKKRRESFS</sequence>
<feature type="coiled-coil region" evidence="1">
    <location>
        <begin position="149"/>
        <end position="183"/>
    </location>
</feature>
<reference evidence="3 4" key="1">
    <citation type="submission" date="2024-04" db="EMBL/GenBank/DDBJ databases">
        <title>Tritrichomonas musculus Genome.</title>
        <authorList>
            <person name="Alves-Ferreira E."/>
            <person name="Grigg M."/>
            <person name="Lorenzi H."/>
            <person name="Galac M."/>
        </authorList>
    </citation>
    <scope>NUCLEOTIDE SEQUENCE [LARGE SCALE GENOMIC DNA]</scope>
    <source>
        <strain evidence="3 4">EAF2021</strain>
    </source>
</reference>
<proteinExistence type="predicted"/>
<evidence type="ECO:0000313" key="4">
    <source>
        <dbReference type="Proteomes" id="UP001470230"/>
    </source>
</evidence>
<name>A0ABR2IDF7_9EUKA</name>
<accession>A0ABR2IDF7</accession>
<organism evidence="3 4">
    <name type="scientific">Tritrichomonas musculus</name>
    <dbReference type="NCBI Taxonomy" id="1915356"/>
    <lineage>
        <taxon>Eukaryota</taxon>
        <taxon>Metamonada</taxon>
        <taxon>Parabasalia</taxon>
        <taxon>Tritrichomonadida</taxon>
        <taxon>Tritrichomonadidae</taxon>
        <taxon>Tritrichomonas</taxon>
    </lineage>
</organism>
<evidence type="ECO:0000256" key="1">
    <source>
        <dbReference type="SAM" id="Coils"/>
    </source>
</evidence>
<dbReference type="EMBL" id="JAPFFF010000018">
    <property type="protein sequence ID" value="KAK8860160.1"/>
    <property type="molecule type" value="Genomic_DNA"/>
</dbReference>
<keyword evidence="4" id="KW-1185">Reference proteome</keyword>
<dbReference type="Proteomes" id="UP001470230">
    <property type="component" value="Unassembled WGS sequence"/>
</dbReference>
<feature type="compositionally biased region" description="Polar residues" evidence="2">
    <location>
        <begin position="116"/>
        <end position="129"/>
    </location>
</feature>
<evidence type="ECO:0000313" key="3">
    <source>
        <dbReference type="EMBL" id="KAK8860160.1"/>
    </source>
</evidence>
<feature type="compositionally biased region" description="Low complexity" evidence="2">
    <location>
        <begin position="130"/>
        <end position="140"/>
    </location>
</feature>
<gene>
    <name evidence="3" type="ORF">M9Y10_011824</name>
</gene>
<keyword evidence="1" id="KW-0175">Coiled coil</keyword>
<evidence type="ECO:0000256" key="2">
    <source>
        <dbReference type="SAM" id="MobiDB-lite"/>
    </source>
</evidence>
<comment type="caution">
    <text evidence="3">The sequence shown here is derived from an EMBL/GenBank/DDBJ whole genome shotgun (WGS) entry which is preliminary data.</text>
</comment>